<dbReference type="GO" id="GO:0016757">
    <property type="term" value="F:glycosyltransferase activity"/>
    <property type="evidence" value="ECO:0007669"/>
    <property type="project" value="InterPro"/>
</dbReference>
<evidence type="ECO:0008006" key="5">
    <source>
        <dbReference type="Google" id="ProtNLM"/>
    </source>
</evidence>
<evidence type="ECO:0000313" key="4">
    <source>
        <dbReference type="Proteomes" id="UP000242917"/>
    </source>
</evidence>
<gene>
    <name evidence="3" type="ORF">BVU17_08095</name>
</gene>
<evidence type="ECO:0000259" key="1">
    <source>
        <dbReference type="Pfam" id="PF00534"/>
    </source>
</evidence>
<evidence type="ECO:0000313" key="3">
    <source>
        <dbReference type="EMBL" id="AUG47478.1"/>
    </source>
</evidence>
<dbReference type="AlphaFoldDB" id="A0A2H4ZYB6"/>
<dbReference type="PANTHER" id="PTHR45947">
    <property type="entry name" value="SULFOQUINOVOSYL TRANSFERASE SQD2"/>
    <property type="match status" value="1"/>
</dbReference>
<keyword evidence="4" id="KW-1185">Reference proteome</keyword>
<protein>
    <recommendedName>
        <fullName evidence="5">Glycosyl transferase family 1</fullName>
    </recommendedName>
</protein>
<feature type="domain" description="Glycosyl transferase family 1" evidence="1">
    <location>
        <begin position="205"/>
        <end position="360"/>
    </location>
</feature>
<reference evidence="3 4" key="1">
    <citation type="submission" date="2017-01" db="EMBL/GenBank/DDBJ databases">
        <title>A Red Light-Sensitive Sensory Rhodopsin I From Haloarcula taiwanensis, A New Haloarchaeon Isolated From Taiwan.</title>
        <authorList>
            <person name="Yang C.-S."/>
            <person name="Han Y.-A."/>
            <person name="Chen P.-C."/>
            <person name="Ng W.V."/>
            <person name="Chen T.-W."/>
        </authorList>
    </citation>
    <scope>NUCLEOTIDE SEQUENCE [LARGE SCALE GENOMIC DNA]</scope>
    <source>
        <strain evidence="3 4">Taiwanensis</strain>
    </source>
</reference>
<evidence type="ECO:0000259" key="2">
    <source>
        <dbReference type="Pfam" id="PF13439"/>
    </source>
</evidence>
<dbReference type="InterPro" id="IPR001296">
    <property type="entry name" value="Glyco_trans_1"/>
</dbReference>
<organism evidence="3 4">
    <name type="scientific">Haloarcula taiwanensis</name>
    <dbReference type="NCBI Taxonomy" id="1932004"/>
    <lineage>
        <taxon>Archaea</taxon>
        <taxon>Methanobacteriati</taxon>
        <taxon>Methanobacteriota</taxon>
        <taxon>Stenosarchaea group</taxon>
        <taxon>Halobacteria</taxon>
        <taxon>Halobacteriales</taxon>
        <taxon>Haloarculaceae</taxon>
        <taxon>Haloarcula</taxon>
    </lineage>
</organism>
<dbReference type="EMBL" id="CP019154">
    <property type="protein sequence ID" value="AUG47478.1"/>
    <property type="molecule type" value="Genomic_DNA"/>
</dbReference>
<dbReference type="Pfam" id="PF00534">
    <property type="entry name" value="Glycos_transf_1"/>
    <property type="match status" value="1"/>
</dbReference>
<dbReference type="KEGG" id="hta:BVU17_08095"/>
<proteinExistence type="predicted"/>
<dbReference type="Proteomes" id="UP000242917">
    <property type="component" value="Chromosome I"/>
</dbReference>
<accession>A0A2H4ZYB6</accession>
<dbReference type="InterPro" id="IPR050194">
    <property type="entry name" value="Glycosyltransferase_grp1"/>
</dbReference>
<feature type="domain" description="Glycosyltransferase subfamily 4-like N-terminal" evidence="2">
    <location>
        <begin position="23"/>
        <end position="191"/>
    </location>
</feature>
<sequence length="384" mass="43352">MKILHIQHPFVPNQGYQENYLPRKQAELGHEVTMATSDVLPEKFTEQANESEFSCGDYEYHDVEVRRLPSLSVHDAATFTRGIKKLVRKEDPDVIHSHRLISLHTVQSLLGSRGVDSKLFFDAHVDNDNFHLDTVGKSIAFNLSKRTVIPAVQRSADGIIAVNPYCEIFLRDRCGIPADDIDFLPLGADTNKFFSSEDARQSTRNELGYDDEIVYIFAGNVLPTKDLENLIEAFATVDTPQKQLLILGEGNTKYVERLRRLANNLNVFDKITFHDFVPHSELYRYYNAADIGVWPGKLGITIIEGIACGLPVILPKSPATEFLIEGNGSSYHRGDVSELANQMETYGYNEHMRIKAANAAERIVDEKLSWDRIASRSIEIYTSF</sequence>
<dbReference type="PANTHER" id="PTHR45947:SF3">
    <property type="entry name" value="SULFOQUINOVOSYL TRANSFERASE SQD2"/>
    <property type="match status" value="1"/>
</dbReference>
<dbReference type="InterPro" id="IPR028098">
    <property type="entry name" value="Glyco_trans_4-like_N"/>
</dbReference>
<dbReference type="Gene3D" id="3.40.50.2000">
    <property type="entry name" value="Glycogen Phosphorylase B"/>
    <property type="match status" value="2"/>
</dbReference>
<dbReference type="SUPFAM" id="SSF53756">
    <property type="entry name" value="UDP-Glycosyltransferase/glycogen phosphorylase"/>
    <property type="match status" value="1"/>
</dbReference>
<dbReference type="Pfam" id="PF13439">
    <property type="entry name" value="Glyco_transf_4"/>
    <property type="match status" value="1"/>
</dbReference>
<dbReference type="CDD" id="cd03801">
    <property type="entry name" value="GT4_PimA-like"/>
    <property type="match status" value="1"/>
</dbReference>
<name>A0A2H4ZYB6_9EURY</name>